<sequence length="495" mass="56852">MRKLIRSFPRNATAEIKKKTLVAIFLRFFVLILLILLASGTIAVYSNYRMIEDAREANRNYLRAVSSSIDNLLNKIRDKGYSISSDPHYVNLLSMTDKSQSRYSSSSYLLSGKLYNLYMSDDAVDDSFIYFANLDTIIAGSGAYDTEFYLNKYNRYSDYSQMFWNGMASGTVSSIFPATEVFRRSGILEEVPYKTIIPLVLNIESVAGTRSFMIVNIDEQKIYEMIDNMNITKKGDVYLIDTLQNRLISSTDRDKLGDTFNPEALQLDMNGGTTEVKLGGNDYLFSYQPSSWTSLAFIVVTPEKALTGPIYKFWYMTFGLIALFMLFGIIIAVFFSRRIYSPLAEMVQVVKRYAKAPFESGTSEYEYIKESITTLYRYQQESMPSMLQIFLYRALNQQLNREDIDHFLRNYDFYRGGGNFALVIIRADYNRDYRMPSESLNQLLAAFQRPVLDITANESVMFIQERDSGVAESFAAEQLYKVLTGYEREYEGKSA</sequence>
<dbReference type="RefSeq" id="WP_377565906.1">
    <property type="nucleotide sequence ID" value="NZ_JBHTJZ010000024.1"/>
</dbReference>
<dbReference type="Gene3D" id="3.30.450.20">
    <property type="entry name" value="PAS domain"/>
    <property type="match status" value="1"/>
</dbReference>
<evidence type="ECO:0000313" key="3">
    <source>
        <dbReference type="Proteomes" id="UP001596989"/>
    </source>
</evidence>
<keyword evidence="1" id="KW-1133">Transmembrane helix</keyword>
<evidence type="ECO:0000256" key="1">
    <source>
        <dbReference type="SAM" id="Phobius"/>
    </source>
</evidence>
<gene>
    <name evidence="2" type="ORF">ACFQ2I_16205</name>
</gene>
<name>A0ABW3HU53_9BACL</name>
<keyword evidence="1" id="KW-0472">Membrane</keyword>
<organism evidence="2 3">
    <name type="scientific">Paenibacillus chungangensis</name>
    <dbReference type="NCBI Taxonomy" id="696535"/>
    <lineage>
        <taxon>Bacteria</taxon>
        <taxon>Bacillati</taxon>
        <taxon>Bacillota</taxon>
        <taxon>Bacilli</taxon>
        <taxon>Bacillales</taxon>
        <taxon>Paenibacillaceae</taxon>
        <taxon>Paenibacillus</taxon>
    </lineage>
</organism>
<reference evidence="3" key="1">
    <citation type="journal article" date="2019" name="Int. J. Syst. Evol. Microbiol.">
        <title>The Global Catalogue of Microorganisms (GCM) 10K type strain sequencing project: providing services to taxonomists for standard genome sequencing and annotation.</title>
        <authorList>
            <consortium name="The Broad Institute Genomics Platform"/>
            <consortium name="The Broad Institute Genome Sequencing Center for Infectious Disease"/>
            <person name="Wu L."/>
            <person name="Ma J."/>
        </authorList>
    </citation>
    <scope>NUCLEOTIDE SEQUENCE [LARGE SCALE GENOMIC DNA]</scope>
    <source>
        <strain evidence="3">CCUG 59129</strain>
    </source>
</reference>
<evidence type="ECO:0000313" key="2">
    <source>
        <dbReference type="EMBL" id="MFD0960934.1"/>
    </source>
</evidence>
<keyword evidence="1" id="KW-0812">Transmembrane</keyword>
<keyword evidence="3" id="KW-1185">Reference proteome</keyword>
<accession>A0ABW3HU53</accession>
<dbReference type="Proteomes" id="UP001596989">
    <property type="component" value="Unassembled WGS sequence"/>
</dbReference>
<dbReference type="EMBL" id="JBHTJZ010000024">
    <property type="protein sequence ID" value="MFD0960934.1"/>
    <property type="molecule type" value="Genomic_DNA"/>
</dbReference>
<feature type="transmembrane region" description="Helical" evidence="1">
    <location>
        <begin position="313"/>
        <end position="336"/>
    </location>
</feature>
<feature type="transmembrane region" description="Helical" evidence="1">
    <location>
        <begin position="21"/>
        <end position="45"/>
    </location>
</feature>
<protein>
    <submittedName>
        <fullName evidence="2">Cache domain-containing protein</fullName>
    </submittedName>
</protein>
<comment type="caution">
    <text evidence="2">The sequence shown here is derived from an EMBL/GenBank/DDBJ whole genome shotgun (WGS) entry which is preliminary data.</text>
</comment>
<proteinExistence type="predicted"/>